<keyword evidence="4 8" id="KW-0805">Transcription regulation</keyword>
<dbReference type="OMA" id="GEMTHAR"/>
<keyword evidence="6 8" id="KW-0539">Nucleus</keyword>
<dbReference type="OrthoDB" id="10251234at2759"/>
<evidence type="ECO:0000256" key="8">
    <source>
        <dbReference type="RuleBase" id="RU364140"/>
    </source>
</evidence>
<dbReference type="PANTHER" id="PTHR13114:SF7">
    <property type="entry name" value="MEDIATOR OF RNA POLYMERASE II TRANSCRIPTION SUBUNIT 17"/>
    <property type="match status" value="1"/>
</dbReference>
<comment type="function">
    <text evidence="8">Component of the Mediator complex, a coactivator involved in the regulated transcription of nearly all RNA polymerase II-dependent genes. Mediator functions as a bridge to convey information from gene-specific regulatory proteins to the basal RNA polymerase II transcription machinery. Mediator is recruited to promoters by direct interactions with regulatory proteins and serves as a scaffold for the assembly of a functional preinitiation complex with RNA polymerase II and the general transcription factors.</text>
</comment>
<dbReference type="EMBL" id="KB469297">
    <property type="protein sequence ID" value="EPQ59420.1"/>
    <property type="molecule type" value="Genomic_DNA"/>
</dbReference>
<dbReference type="HOGENOM" id="CLU_011785_0_0_1"/>
<dbReference type="InterPro" id="IPR019313">
    <property type="entry name" value="Mediator_Med17"/>
</dbReference>
<comment type="subcellular location">
    <subcellularLocation>
        <location evidence="1 8">Nucleus</location>
    </subcellularLocation>
</comment>
<evidence type="ECO:0000313" key="9">
    <source>
        <dbReference type="EMBL" id="EPQ59420.1"/>
    </source>
</evidence>
<dbReference type="GO" id="GO:0016592">
    <property type="term" value="C:mediator complex"/>
    <property type="evidence" value="ECO:0007669"/>
    <property type="project" value="InterPro"/>
</dbReference>
<keyword evidence="10" id="KW-1185">Reference proteome</keyword>
<dbReference type="GO" id="GO:0003712">
    <property type="term" value="F:transcription coregulator activity"/>
    <property type="evidence" value="ECO:0007669"/>
    <property type="project" value="InterPro"/>
</dbReference>
<dbReference type="GO" id="GO:0006357">
    <property type="term" value="P:regulation of transcription by RNA polymerase II"/>
    <property type="evidence" value="ECO:0007669"/>
    <property type="project" value="InterPro"/>
</dbReference>
<protein>
    <recommendedName>
        <fullName evidence="3 8">Mediator of RNA polymerase II transcription subunit 17</fullName>
    </recommendedName>
    <alternativeName>
        <fullName evidence="7 8">Mediator complex subunit 17</fullName>
    </alternativeName>
</protein>
<dbReference type="GeneID" id="19308134"/>
<evidence type="ECO:0000256" key="6">
    <source>
        <dbReference type="ARBA" id="ARBA00023242"/>
    </source>
</evidence>
<organism evidence="9 10">
    <name type="scientific">Gloeophyllum trabeum (strain ATCC 11539 / FP-39264 / Madison 617)</name>
    <name type="common">Brown rot fungus</name>
    <dbReference type="NCBI Taxonomy" id="670483"/>
    <lineage>
        <taxon>Eukaryota</taxon>
        <taxon>Fungi</taxon>
        <taxon>Dikarya</taxon>
        <taxon>Basidiomycota</taxon>
        <taxon>Agaricomycotina</taxon>
        <taxon>Agaricomycetes</taxon>
        <taxon>Gloeophyllales</taxon>
        <taxon>Gloeophyllaceae</taxon>
        <taxon>Gloeophyllum</taxon>
    </lineage>
</organism>
<evidence type="ECO:0000256" key="7">
    <source>
        <dbReference type="ARBA" id="ARBA00032014"/>
    </source>
</evidence>
<evidence type="ECO:0000256" key="1">
    <source>
        <dbReference type="ARBA" id="ARBA00004123"/>
    </source>
</evidence>
<dbReference type="AlphaFoldDB" id="S7RX07"/>
<dbReference type="Proteomes" id="UP000030669">
    <property type="component" value="Unassembled WGS sequence"/>
</dbReference>
<gene>
    <name evidence="8" type="primary">MED17</name>
    <name evidence="9" type="ORF">GLOTRDRAFT_70848</name>
</gene>
<dbReference type="STRING" id="670483.S7RX07"/>
<comment type="similarity">
    <text evidence="2 8">Belongs to the Mediator complex subunit 17 family.</text>
</comment>
<dbReference type="RefSeq" id="XP_007862417.1">
    <property type="nucleotide sequence ID" value="XM_007864226.1"/>
</dbReference>
<evidence type="ECO:0000256" key="2">
    <source>
        <dbReference type="ARBA" id="ARBA00005635"/>
    </source>
</evidence>
<sequence>MEEPAWKKLKLSLERPYKDDTGEYIPVLLDITPDGQHIYEPREDPSQALGEKLRRIFLERGVDFFDTYGTAKHVEKDEKVREAEEAEVEHDVDDTHRAQPMTAEELYKMRMELMPQLYIALGEMSHARDLLGLLLSSTSTAPPAPEVRPLLPSHAPSPAPPLPHAELTATVITKPPPIPSVQTFNAQLTIGGKDEALRQAADVFKSAAAGMERTRVRGEQYWAQALKIRKANWGLVPAPLPFGSATGKGADKTSKDFLISFGLEDSSPAFRRRAISHMPTFETSSNLLEFPHRQKTRLRVRLTTVDDTGKQITSQNVLKLLSEDTVDSALGAAQREIIEQEIFSLLIRESSALPTASSRVAERLIVIEASQDTELCFELVNSDSVGDHERPFDNQDGKCDLIFAVLHILLLRVHTYFKSQRLRSDPSPTFSQPPHILQPIIDALQYEVFCRRVKAEIMKIIHALKQAGVPSSVRLNSVGESGHALVDLLSDQQGGRVNGEVVVRIGNRDTLRFTLTSPSLLYVHLPQGTIFIASITQLGQLLTDEVELRLLNRICEVGTELCSPVNGTWFVDLITSRAVGRWEGCVL</sequence>
<reference evidence="9 10" key="1">
    <citation type="journal article" date="2012" name="Science">
        <title>The Paleozoic origin of enzymatic lignin decomposition reconstructed from 31 fungal genomes.</title>
        <authorList>
            <person name="Floudas D."/>
            <person name="Binder M."/>
            <person name="Riley R."/>
            <person name="Barry K."/>
            <person name="Blanchette R.A."/>
            <person name="Henrissat B."/>
            <person name="Martinez A.T."/>
            <person name="Otillar R."/>
            <person name="Spatafora J.W."/>
            <person name="Yadav J.S."/>
            <person name="Aerts A."/>
            <person name="Benoit I."/>
            <person name="Boyd A."/>
            <person name="Carlson A."/>
            <person name="Copeland A."/>
            <person name="Coutinho P.M."/>
            <person name="de Vries R.P."/>
            <person name="Ferreira P."/>
            <person name="Findley K."/>
            <person name="Foster B."/>
            <person name="Gaskell J."/>
            <person name="Glotzer D."/>
            <person name="Gorecki P."/>
            <person name="Heitman J."/>
            <person name="Hesse C."/>
            <person name="Hori C."/>
            <person name="Igarashi K."/>
            <person name="Jurgens J.A."/>
            <person name="Kallen N."/>
            <person name="Kersten P."/>
            <person name="Kohler A."/>
            <person name="Kuees U."/>
            <person name="Kumar T.K.A."/>
            <person name="Kuo A."/>
            <person name="LaButti K."/>
            <person name="Larrondo L.F."/>
            <person name="Lindquist E."/>
            <person name="Ling A."/>
            <person name="Lombard V."/>
            <person name="Lucas S."/>
            <person name="Lundell T."/>
            <person name="Martin R."/>
            <person name="McLaughlin D.J."/>
            <person name="Morgenstern I."/>
            <person name="Morin E."/>
            <person name="Murat C."/>
            <person name="Nagy L.G."/>
            <person name="Nolan M."/>
            <person name="Ohm R.A."/>
            <person name="Patyshakuliyeva A."/>
            <person name="Rokas A."/>
            <person name="Ruiz-Duenas F.J."/>
            <person name="Sabat G."/>
            <person name="Salamov A."/>
            <person name="Samejima M."/>
            <person name="Schmutz J."/>
            <person name="Slot J.C."/>
            <person name="St John F."/>
            <person name="Stenlid J."/>
            <person name="Sun H."/>
            <person name="Sun S."/>
            <person name="Syed K."/>
            <person name="Tsang A."/>
            <person name="Wiebenga A."/>
            <person name="Young D."/>
            <person name="Pisabarro A."/>
            <person name="Eastwood D.C."/>
            <person name="Martin F."/>
            <person name="Cullen D."/>
            <person name="Grigoriev I.V."/>
            <person name="Hibbett D.S."/>
        </authorList>
    </citation>
    <scope>NUCLEOTIDE SEQUENCE [LARGE SCALE GENOMIC DNA]</scope>
    <source>
        <strain evidence="9 10">ATCC 11539</strain>
    </source>
</reference>
<evidence type="ECO:0000313" key="10">
    <source>
        <dbReference type="Proteomes" id="UP000030669"/>
    </source>
</evidence>
<accession>S7RX07</accession>
<evidence type="ECO:0000256" key="3">
    <source>
        <dbReference type="ARBA" id="ARBA00019610"/>
    </source>
</evidence>
<keyword evidence="5 8" id="KW-0804">Transcription</keyword>
<dbReference type="KEGG" id="gtr:GLOTRDRAFT_70848"/>
<evidence type="ECO:0000256" key="5">
    <source>
        <dbReference type="ARBA" id="ARBA00023163"/>
    </source>
</evidence>
<dbReference type="PANTHER" id="PTHR13114">
    <property type="entry name" value="MEDIATOR OF RNA POLYMERASE II TRANSCRIPTION SUBUNIT 17"/>
    <property type="match status" value="1"/>
</dbReference>
<name>S7RX07_GLOTA</name>
<proteinExistence type="inferred from homology"/>
<dbReference type="GO" id="GO:0070847">
    <property type="term" value="C:core mediator complex"/>
    <property type="evidence" value="ECO:0007669"/>
    <property type="project" value="TreeGrafter"/>
</dbReference>
<keyword evidence="8" id="KW-0010">Activator</keyword>
<dbReference type="eggNOG" id="ENOG502S63G">
    <property type="taxonomic scope" value="Eukaryota"/>
</dbReference>
<comment type="subunit">
    <text evidence="8">Component of the Mediator complex.</text>
</comment>
<dbReference type="Pfam" id="PF10156">
    <property type="entry name" value="Med17"/>
    <property type="match status" value="1"/>
</dbReference>
<evidence type="ECO:0000256" key="4">
    <source>
        <dbReference type="ARBA" id="ARBA00023015"/>
    </source>
</evidence>